<dbReference type="Pfam" id="PF13432">
    <property type="entry name" value="TPR_16"/>
    <property type="match status" value="2"/>
</dbReference>
<dbReference type="AlphaFoldDB" id="A0A9W6GIF1"/>
<dbReference type="Gene3D" id="1.25.40.10">
    <property type="entry name" value="Tetratricopeptide repeat domain"/>
    <property type="match status" value="4"/>
</dbReference>
<feature type="signal peptide" evidence="3">
    <location>
        <begin position="1"/>
        <end position="20"/>
    </location>
</feature>
<evidence type="ECO:0000313" key="5">
    <source>
        <dbReference type="Proteomes" id="UP001144297"/>
    </source>
</evidence>
<comment type="caution">
    <text evidence="4">The sequence shown here is derived from an EMBL/GenBank/DDBJ whole genome shotgun (WGS) entry which is preliminary data.</text>
</comment>
<evidence type="ECO:0000313" key="4">
    <source>
        <dbReference type="EMBL" id="GLI54446.1"/>
    </source>
</evidence>
<dbReference type="Proteomes" id="UP001144297">
    <property type="component" value="Unassembled WGS sequence"/>
</dbReference>
<name>A0A9W6GIF1_9BACT</name>
<evidence type="ECO:0000256" key="1">
    <source>
        <dbReference type="ARBA" id="ARBA00022737"/>
    </source>
</evidence>
<evidence type="ECO:0000256" key="2">
    <source>
        <dbReference type="ARBA" id="ARBA00022803"/>
    </source>
</evidence>
<evidence type="ECO:0008006" key="6">
    <source>
        <dbReference type="Google" id="ProtNLM"/>
    </source>
</evidence>
<proteinExistence type="predicted"/>
<feature type="chain" id="PRO_5040923950" description="Tetratricopeptide repeat protein" evidence="3">
    <location>
        <begin position="21"/>
        <end position="529"/>
    </location>
</feature>
<protein>
    <recommendedName>
        <fullName evidence="6">Tetratricopeptide repeat protein</fullName>
    </recommendedName>
</protein>
<dbReference type="SMART" id="SM00028">
    <property type="entry name" value="TPR"/>
    <property type="match status" value="4"/>
</dbReference>
<keyword evidence="2" id="KW-0802">TPR repeat</keyword>
<dbReference type="InterPro" id="IPR019734">
    <property type="entry name" value="TPR_rpt"/>
</dbReference>
<dbReference type="InterPro" id="IPR011990">
    <property type="entry name" value="TPR-like_helical_dom_sf"/>
</dbReference>
<dbReference type="PANTHER" id="PTHR45586:SF1">
    <property type="entry name" value="LIPOPOLYSACCHARIDE ASSEMBLY PROTEIN B"/>
    <property type="match status" value="1"/>
</dbReference>
<accession>A0A9W6GIF1</accession>
<sequence>MRINKFILIASILIFSIAYAEDTLKKGEDFLKIEDYINAREFFKRYTEDPKLADKALLGLAKAEYFLGNYYEATIPLKRLLRDFKNSSAINEANLYMGLSYLKAGRFREAEDYLKKVESPFDKQAMIGYGWLALHKGDLKSVEAVLHKLDKKDFNEPDTALLRIKYLAMTGKAEEALKEFNKNLKLRKTLYDIDKADILIRANKFADAETLLKKFIERSKKLSDTIKAKKMLFEMYLAQNKTSEALKVGKEIYFYIPTDDVRLKLYSIYMNSKSYDEALRMLFVLRDKELKNKKIEEFIKAVMHENPEKATAYIVKIYPFLPSDSLLLLQSAQFLISHGKYNEAKNLLRKIQTGPRKAEAVLPYSKILINEGKYNEAKKLLEPLKDKNDMAKALYAQILDKEGDKLTALSYLRKISKSIKDPDILTSIGNLEYSNGDRKKAIHYWIEASKSGNAEATLKAADYFYLLKKTKEAIQYYKRAIDIGIKDNDSLMWAYYQYGKLANDKTYLEKVANSKGELAEAAKALLEKL</sequence>
<reference evidence="4" key="1">
    <citation type="submission" date="2022-12" db="EMBL/GenBank/DDBJ databases">
        <title>Reference genome sequencing for broad-spectrum identification of bacterial and archaeal isolates by mass spectrometry.</title>
        <authorList>
            <person name="Sekiguchi Y."/>
            <person name="Tourlousse D.M."/>
        </authorList>
    </citation>
    <scope>NUCLEOTIDE SEQUENCE</scope>
    <source>
        <strain evidence="4">TSL-P1</strain>
    </source>
</reference>
<dbReference type="PANTHER" id="PTHR45586">
    <property type="entry name" value="TPR REPEAT-CONTAINING PROTEIN PA4667"/>
    <property type="match status" value="1"/>
</dbReference>
<dbReference type="EMBL" id="BSDX01000001">
    <property type="protein sequence ID" value="GLI54446.1"/>
    <property type="molecule type" value="Genomic_DNA"/>
</dbReference>
<keyword evidence="3" id="KW-0732">Signal</keyword>
<dbReference type="SUPFAM" id="SSF48452">
    <property type="entry name" value="TPR-like"/>
    <property type="match status" value="3"/>
</dbReference>
<dbReference type="InterPro" id="IPR051012">
    <property type="entry name" value="CellSynth/LPSAsmb/PSIAsmb"/>
</dbReference>
<evidence type="ECO:0000256" key="3">
    <source>
        <dbReference type="SAM" id="SignalP"/>
    </source>
</evidence>
<keyword evidence="5" id="KW-1185">Reference proteome</keyword>
<dbReference type="SUPFAM" id="SSF81901">
    <property type="entry name" value="HCP-like"/>
    <property type="match status" value="1"/>
</dbReference>
<keyword evidence="1" id="KW-0677">Repeat</keyword>
<dbReference type="Pfam" id="PF14559">
    <property type="entry name" value="TPR_19"/>
    <property type="match status" value="1"/>
</dbReference>
<gene>
    <name evidence="4" type="ORF">TISLANDTSLP1_21390</name>
</gene>
<organism evidence="4 5">
    <name type="scientific">Thermodesulfovibrio yellowstonii</name>
    <dbReference type="NCBI Taxonomy" id="28262"/>
    <lineage>
        <taxon>Bacteria</taxon>
        <taxon>Pseudomonadati</taxon>
        <taxon>Nitrospirota</taxon>
        <taxon>Thermodesulfovibrionia</taxon>
        <taxon>Thermodesulfovibrionales</taxon>
        <taxon>Thermodesulfovibrionaceae</taxon>
        <taxon>Thermodesulfovibrio</taxon>
    </lineage>
</organism>